<dbReference type="PROSITE" id="PS51195">
    <property type="entry name" value="Q_MOTIF"/>
    <property type="match status" value="1"/>
</dbReference>
<dbReference type="AlphaFoldDB" id="A0A841SRW1"/>
<dbReference type="GO" id="GO:0003723">
    <property type="term" value="F:RNA binding"/>
    <property type="evidence" value="ECO:0007669"/>
    <property type="project" value="TreeGrafter"/>
</dbReference>
<sequence length="518" mass="55863">MTAPEPAEAAPTAAEEAKAAAGEAAAKAFSGLGLEERISAKLAEEGIGEPTPVQARAIPALLDGRDGILRSPTGSGKTLAYLLPVLQRIDASKKETQAIVMAPTQELAMQIVRVAETYSGELGVRTVALIGGAALSRQLERMKTRPQLVVGTPGRVREVASLRKLPLHQVRMAVVDETDRVFSLGGKGDVESLLKGIARERQIVFVSATRTEAMKEAESRWLRNPWEAEPASEGAELGLPSTIKHGFMVCDKRDKIDLIRRIARNLKPSAALIFVNDIERIGELLGKLRYEGFSVDALYGDTPGKERGEVMRKFRDGKTKLLIASDVAARGLDVPGLPLVIQYEPALDADHYVHRAGRTGRMGRAGQSIMMVAPQETFIVNKLGKQLGLAFEELRLREGKLLKASAARGERRAPATEPGAKRREPGAASPTQARPVRLSSEGKAPKRQEPADKTATPTPAPLAHSMKPTKPAKPAKPAKPVLSSKAKAKADRKKDSKNKGAPRWLKEKRNASNPTDPT</sequence>
<feature type="domain" description="Helicase C-terminal" evidence="9">
    <location>
        <begin position="258"/>
        <end position="402"/>
    </location>
</feature>
<dbReference type="CDD" id="cd00268">
    <property type="entry name" value="DEADc"/>
    <property type="match status" value="1"/>
</dbReference>
<dbReference type="InterPro" id="IPR044742">
    <property type="entry name" value="DEAD/DEAH_RhlB"/>
</dbReference>
<keyword evidence="4 11" id="KW-0347">Helicase</keyword>
<proteinExistence type="predicted"/>
<dbReference type="SUPFAM" id="SSF52540">
    <property type="entry name" value="P-loop containing nucleoside triphosphate hydrolases"/>
    <property type="match status" value="1"/>
</dbReference>
<gene>
    <name evidence="11" type="ORF">H7B67_00695</name>
</gene>
<keyword evidence="3" id="KW-0378">Hydrolase</keyword>
<dbReference type="PANTHER" id="PTHR47963:SF8">
    <property type="entry name" value="ATP-DEPENDENT RNA HELICASE DEAD"/>
    <property type="match status" value="1"/>
</dbReference>
<name>A0A841SRW1_9BACL</name>
<evidence type="ECO:0000256" key="1">
    <source>
        <dbReference type="ARBA" id="ARBA00012552"/>
    </source>
</evidence>
<feature type="short sequence motif" description="Q motif" evidence="6">
    <location>
        <begin position="27"/>
        <end position="55"/>
    </location>
</feature>
<dbReference type="Proteomes" id="UP000535838">
    <property type="component" value="Unassembled WGS sequence"/>
</dbReference>
<feature type="compositionally biased region" description="Low complexity" evidence="7">
    <location>
        <begin position="454"/>
        <end position="463"/>
    </location>
</feature>
<organism evidence="11 12">
    <name type="scientific">Cohnella thailandensis</name>
    <dbReference type="NCBI Taxonomy" id="557557"/>
    <lineage>
        <taxon>Bacteria</taxon>
        <taxon>Bacillati</taxon>
        <taxon>Bacillota</taxon>
        <taxon>Bacilli</taxon>
        <taxon>Bacillales</taxon>
        <taxon>Paenibacillaceae</taxon>
        <taxon>Cohnella</taxon>
    </lineage>
</organism>
<evidence type="ECO:0000256" key="2">
    <source>
        <dbReference type="ARBA" id="ARBA00022741"/>
    </source>
</evidence>
<comment type="caution">
    <text evidence="11">The sequence shown here is derived from an EMBL/GenBank/DDBJ whole genome shotgun (WGS) entry which is preliminary data.</text>
</comment>
<dbReference type="InterPro" id="IPR027417">
    <property type="entry name" value="P-loop_NTPase"/>
</dbReference>
<dbReference type="EMBL" id="JACJVQ010000002">
    <property type="protein sequence ID" value="MBB6632640.1"/>
    <property type="molecule type" value="Genomic_DNA"/>
</dbReference>
<evidence type="ECO:0000256" key="5">
    <source>
        <dbReference type="ARBA" id="ARBA00022840"/>
    </source>
</evidence>
<keyword evidence="2" id="KW-0547">Nucleotide-binding</keyword>
<dbReference type="PROSITE" id="PS51192">
    <property type="entry name" value="HELICASE_ATP_BIND_1"/>
    <property type="match status" value="1"/>
</dbReference>
<dbReference type="Gene3D" id="3.40.50.300">
    <property type="entry name" value="P-loop containing nucleotide triphosphate hydrolases"/>
    <property type="match status" value="2"/>
</dbReference>
<keyword evidence="5" id="KW-0067">ATP-binding</keyword>
<dbReference type="GO" id="GO:0003724">
    <property type="term" value="F:RNA helicase activity"/>
    <property type="evidence" value="ECO:0007669"/>
    <property type="project" value="UniProtKB-EC"/>
</dbReference>
<dbReference type="GO" id="GO:0016787">
    <property type="term" value="F:hydrolase activity"/>
    <property type="evidence" value="ECO:0007669"/>
    <property type="project" value="UniProtKB-KW"/>
</dbReference>
<dbReference type="EC" id="3.6.4.13" evidence="1"/>
<feature type="region of interest" description="Disordered" evidence="7">
    <location>
        <begin position="405"/>
        <end position="518"/>
    </location>
</feature>
<protein>
    <recommendedName>
        <fullName evidence="1">RNA helicase</fullName>
        <ecNumber evidence="1">3.6.4.13</ecNumber>
    </recommendedName>
</protein>
<feature type="compositionally biased region" description="Basic and acidic residues" evidence="7">
    <location>
        <begin position="408"/>
        <end position="425"/>
    </location>
</feature>
<evidence type="ECO:0000313" key="12">
    <source>
        <dbReference type="Proteomes" id="UP000535838"/>
    </source>
</evidence>
<reference evidence="11 12" key="1">
    <citation type="submission" date="2020-08" db="EMBL/GenBank/DDBJ databases">
        <title>Cohnella phylogeny.</title>
        <authorList>
            <person name="Dunlap C."/>
        </authorList>
    </citation>
    <scope>NUCLEOTIDE SEQUENCE [LARGE SCALE GENOMIC DNA]</scope>
    <source>
        <strain evidence="11 12">DSM 25241</strain>
    </source>
</reference>
<dbReference type="Pfam" id="PF00270">
    <property type="entry name" value="DEAD"/>
    <property type="match status" value="1"/>
</dbReference>
<evidence type="ECO:0000256" key="3">
    <source>
        <dbReference type="ARBA" id="ARBA00022801"/>
    </source>
</evidence>
<evidence type="ECO:0000313" key="11">
    <source>
        <dbReference type="EMBL" id="MBB6632640.1"/>
    </source>
</evidence>
<dbReference type="PROSITE" id="PS51194">
    <property type="entry name" value="HELICASE_CTER"/>
    <property type="match status" value="1"/>
</dbReference>
<dbReference type="InterPro" id="IPR001650">
    <property type="entry name" value="Helicase_C-like"/>
</dbReference>
<dbReference type="CDD" id="cd18787">
    <property type="entry name" value="SF2_C_DEAD"/>
    <property type="match status" value="1"/>
</dbReference>
<dbReference type="SMART" id="SM00490">
    <property type="entry name" value="HELICc"/>
    <property type="match status" value="1"/>
</dbReference>
<evidence type="ECO:0000259" key="9">
    <source>
        <dbReference type="PROSITE" id="PS51194"/>
    </source>
</evidence>
<evidence type="ECO:0000259" key="8">
    <source>
        <dbReference type="PROSITE" id="PS51192"/>
    </source>
</evidence>
<evidence type="ECO:0000256" key="6">
    <source>
        <dbReference type="PROSITE-ProRule" id="PRU00552"/>
    </source>
</evidence>
<feature type="domain" description="DEAD-box RNA helicase Q" evidence="10">
    <location>
        <begin position="27"/>
        <end position="55"/>
    </location>
</feature>
<dbReference type="InterPro" id="IPR050547">
    <property type="entry name" value="DEAD_box_RNA_helicases"/>
</dbReference>
<evidence type="ECO:0000256" key="7">
    <source>
        <dbReference type="SAM" id="MobiDB-lite"/>
    </source>
</evidence>
<dbReference type="Pfam" id="PF00271">
    <property type="entry name" value="Helicase_C"/>
    <property type="match status" value="1"/>
</dbReference>
<feature type="domain" description="Helicase ATP-binding" evidence="8">
    <location>
        <begin position="58"/>
        <end position="228"/>
    </location>
</feature>
<dbReference type="PANTHER" id="PTHR47963">
    <property type="entry name" value="DEAD-BOX ATP-DEPENDENT RNA HELICASE 47, MITOCHONDRIAL"/>
    <property type="match status" value="1"/>
</dbReference>
<feature type="compositionally biased region" description="Basic and acidic residues" evidence="7">
    <location>
        <begin position="488"/>
        <end position="510"/>
    </location>
</feature>
<evidence type="ECO:0000256" key="4">
    <source>
        <dbReference type="ARBA" id="ARBA00022806"/>
    </source>
</evidence>
<dbReference type="InterPro" id="IPR014014">
    <property type="entry name" value="RNA_helicase_DEAD_Q_motif"/>
</dbReference>
<keyword evidence="12" id="KW-1185">Reference proteome</keyword>
<dbReference type="SMART" id="SM00487">
    <property type="entry name" value="DEXDc"/>
    <property type="match status" value="1"/>
</dbReference>
<dbReference type="GO" id="GO:0005524">
    <property type="term" value="F:ATP binding"/>
    <property type="evidence" value="ECO:0007669"/>
    <property type="project" value="UniProtKB-KW"/>
</dbReference>
<evidence type="ECO:0000259" key="10">
    <source>
        <dbReference type="PROSITE" id="PS51195"/>
    </source>
</evidence>
<feature type="compositionally biased region" description="Basic and acidic residues" evidence="7">
    <location>
        <begin position="443"/>
        <end position="452"/>
    </location>
</feature>
<feature type="region of interest" description="Disordered" evidence="7">
    <location>
        <begin position="1"/>
        <end position="20"/>
    </location>
</feature>
<dbReference type="InterPro" id="IPR011545">
    <property type="entry name" value="DEAD/DEAH_box_helicase_dom"/>
</dbReference>
<dbReference type="InterPro" id="IPR014001">
    <property type="entry name" value="Helicase_ATP-bd"/>
</dbReference>
<accession>A0A841SRW1</accession>